<dbReference type="AlphaFoldDB" id="A0A1Q8ZX15"/>
<evidence type="ECO:0000256" key="8">
    <source>
        <dbReference type="SAM" id="Phobius"/>
    </source>
</evidence>
<dbReference type="GO" id="GO:0004713">
    <property type="term" value="F:protein tyrosine kinase activity"/>
    <property type="evidence" value="ECO:0007669"/>
    <property type="project" value="TreeGrafter"/>
</dbReference>
<feature type="region of interest" description="Disordered" evidence="7">
    <location>
        <begin position="442"/>
        <end position="462"/>
    </location>
</feature>
<evidence type="ECO:0000313" key="11">
    <source>
        <dbReference type="EMBL" id="OLP46628.1"/>
    </source>
</evidence>
<evidence type="ECO:0000256" key="3">
    <source>
        <dbReference type="ARBA" id="ARBA00022692"/>
    </source>
</evidence>
<sequence>MKMDIDIFQIPGILRRRWQYLAIGAVVFAALALVYALSLKPVYISSTQILLDPRGLSASASDSRPSGTSVQVDPASLDSQIYVVLSSAVLTEVINRLDLTQDPFFKAPQPSALVDKDTILDATMAALIKHIKVEREGQSLIMSITVDHPVAKSAADIANMVATVYLKQLDEARADAARRASNAFQAQASELRDRVRKAETAVETFRSANGLANTGSTGLVIDQQLAGLNQQLIAARGVEEQQQSIYDQTRNLTLSAVQAGGIPEAVQSSTMGLLRDRYVQLLDRQAEAQTSLGANHPQLKAINSQVAAMQRAIQQELDRLRQSVKASYERAVANRQSLEERLKSLTQSSFDSGARQIKLRQLESEADAVRTIYKAFLNRAEELSQEQTISINNSRIITPAIAVKKSVTVLKIMILVAATLFGLAFGSALAILREMLSSHRSTPQQALAQPAQPRDTPQPQAKAFTAPDIAPAFDERPIKADGPPPPPALAISDIPIIADGRAQIRPERSSPMTWIKAIGKRFVSPIASTDGTLRTKPTGHFTPDHPAPNRLAYDHAVASTTRFLLDCGEGHGRISIAFIAAGHPAASAFIGDVVQKLIDRDRGVLLASGALQSLRSSARATSSAAKGRPSLITALHQVDGDDAPYAPLPQTLRYERLSLPRTQSVQTRPTSASSTPYARPTYSRFVEKNQQQLTDFIIINACGTEPALHQQAIAAETDIILLLTTDHTADVAAAFDQNLKTLGDDAHKILGRILLEAA</sequence>
<evidence type="ECO:0000259" key="9">
    <source>
        <dbReference type="Pfam" id="PF02706"/>
    </source>
</evidence>
<evidence type="ECO:0000256" key="7">
    <source>
        <dbReference type="SAM" id="MobiDB-lite"/>
    </source>
</evidence>
<keyword evidence="2" id="KW-1003">Cell membrane</keyword>
<accession>A0A1Q8ZX15</accession>
<dbReference type="PANTHER" id="PTHR32309:SF13">
    <property type="entry name" value="FERRIC ENTEROBACTIN TRANSPORT PROTEIN FEPE"/>
    <property type="match status" value="1"/>
</dbReference>
<feature type="domain" description="Tyrosine-protein kinase G-rich" evidence="10">
    <location>
        <begin position="359"/>
        <end position="435"/>
    </location>
</feature>
<dbReference type="Pfam" id="PF02706">
    <property type="entry name" value="Wzz"/>
    <property type="match status" value="1"/>
</dbReference>
<dbReference type="InterPro" id="IPR050445">
    <property type="entry name" value="Bact_polysacc_biosynth/exp"/>
</dbReference>
<evidence type="ECO:0000313" key="12">
    <source>
        <dbReference type="Proteomes" id="UP000186894"/>
    </source>
</evidence>
<dbReference type="GO" id="GO:0005886">
    <property type="term" value="C:plasma membrane"/>
    <property type="evidence" value="ECO:0007669"/>
    <property type="project" value="UniProtKB-SubCell"/>
</dbReference>
<comment type="caution">
    <text evidence="11">The sequence shown here is derived from an EMBL/GenBank/DDBJ whole genome shotgun (WGS) entry which is preliminary data.</text>
</comment>
<evidence type="ECO:0008006" key="13">
    <source>
        <dbReference type="Google" id="ProtNLM"/>
    </source>
</evidence>
<feature type="coiled-coil region" evidence="6">
    <location>
        <begin position="299"/>
        <end position="348"/>
    </location>
</feature>
<dbReference type="InterPro" id="IPR003856">
    <property type="entry name" value="LPS_length_determ_N"/>
</dbReference>
<keyword evidence="4 8" id="KW-1133">Transmembrane helix</keyword>
<dbReference type="Pfam" id="PF13807">
    <property type="entry name" value="GNVR"/>
    <property type="match status" value="1"/>
</dbReference>
<feature type="compositionally biased region" description="Low complexity" evidence="7">
    <location>
        <begin position="443"/>
        <end position="453"/>
    </location>
</feature>
<keyword evidence="6" id="KW-0175">Coiled coil</keyword>
<keyword evidence="3 8" id="KW-0812">Transmembrane</keyword>
<dbReference type="STRING" id="1867956.BJF95_16750"/>
<comment type="subcellular location">
    <subcellularLocation>
        <location evidence="1">Cell membrane</location>
        <topology evidence="1">Multi-pass membrane protein</topology>
    </subcellularLocation>
</comment>
<dbReference type="EMBL" id="MKIM01000020">
    <property type="protein sequence ID" value="OLP46628.1"/>
    <property type="molecule type" value="Genomic_DNA"/>
</dbReference>
<dbReference type="PANTHER" id="PTHR32309">
    <property type="entry name" value="TYROSINE-PROTEIN KINASE"/>
    <property type="match status" value="1"/>
</dbReference>
<protein>
    <recommendedName>
        <fullName evidence="13">Polysaccharide chain length determinant N-terminal domain-containing protein</fullName>
    </recommendedName>
</protein>
<evidence type="ECO:0000256" key="6">
    <source>
        <dbReference type="SAM" id="Coils"/>
    </source>
</evidence>
<proteinExistence type="predicted"/>
<feature type="domain" description="Polysaccharide chain length determinant N-terminal" evidence="9">
    <location>
        <begin position="4"/>
        <end position="96"/>
    </location>
</feature>
<evidence type="ECO:0000256" key="5">
    <source>
        <dbReference type="ARBA" id="ARBA00023136"/>
    </source>
</evidence>
<evidence type="ECO:0000256" key="1">
    <source>
        <dbReference type="ARBA" id="ARBA00004651"/>
    </source>
</evidence>
<evidence type="ECO:0000256" key="4">
    <source>
        <dbReference type="ARBA" id="ARBA00022989"/>
    </source>
</evidence>
<name>A0A1Q8ZX15_9HYPH</name>
<gene>
    <name evidence="11" type="ORF">BJF95_16750</name>
</gene>
<organism evidence="11 12">
    <name type="scientific">Rhizobium oryziradicis</name>
    <dbReference type="NCBI Taxonomy" id="1867956"/>
    <lineage>
        <taxon>Bacteria</taxon>
        <taxon>Pseudomonadati</taxon>
        <taxon>Pseudomonadota</taxon>
        <taxon>Alphaproteobacteria</taxon>
        <taxon>Hyphomicrobiales</taxon>
        <taxon>Rhizobiaceae</taxon>
        <taxon>Rhizobium/Agrobacterium group</taxon>
        <taxon>Rhizobium</taxon>
    </lineage>
</organism>
<evidence type="ECO:0000259" key="10">
    <source>
        <dbReference type="Pfam" id="PF13807"/>
    </source>
</evidence>
<dbReference type="Proteomes" id="UP000186894">
    <property type="component" value="Unassembled WGS sequence"/>
</dbReference>
<keyword evidence="12" id="KW-1185">Reference proteome</keyword>
<dbReference type="InterPro" id="IPR032807">
    <property type="entry name" value="GNVR"/>
</dbReference>
<feature type="coiled-coil region" evidence="6">
    <location>
        <begin position="174"/>
        <end position="208"/>
    </location>
</feature>
<reference evidence="11 12" key="1">
    <citation type="submission" date="2016-09" db="EMBL/GenBank/DDBJ databases">
        <title>Rhizobium oryziradicis sp. nov., isolated from the root of rice.</title>
        <authorList>
            <person name="Zhao J."/>
            <person name="Zhang X."/>
        </authorList>
    </citation>
    <scope>NUCLEOTIDE SEQUENCE [LARGE SCALE GENOMIC DNA]</scope>
    <source>
        <strain evidence="11 12">N19</strain>
    </source>
</reference>
<evidence type="ECO:0000256" key="2">
    <source>
        <dbReference type="ARBA" id="ARBA00022475"/>
    </source>
</evidence>
<feature type="transmembrane region" description="Helical" evidence="8">
    <location>
        <begin position="20"/>
        <end position="38"/>
    </location>
</feature>
<keyword evidence="5 8" id="KW-0472">Membrane</keyword>
<dbReference type="OrthoDB" id="230260at2"/>